<evidence type="ECO:0000256" key="1">
    <source>
        <dbReference type="ARBA" id="ARBA00004370"/>
    </source>
</evidence>
<gene>
    <name evidence="12" type="ORF">MDMS009_730</name>
</gene>
<dbReference type="InterPro" id="IPR023346">
    <property type="entry name" value="Lysozyme-like_dom_sf"/>
</dbReference>
<dbReference type="GO" id="GO:0008360">
    <property type="term" value="P:regulation of cell shape"/>
    <property type="evidence" value="ECO:0007669"/>
    <property type="project" value="UniProtKB-KW"/>
</dbReference>
<evidence type="ECO:0000259" key="11">
    <source>
        <dbReference type="Pfam" id="PF00912"/>
    </source>
</evidence>
<dbReference type="InterPro" id="IPR001264">
    <property type="entry name" value="Glyco_trans_51"/>
</dbReference>
<dbReference type="Gene3D" id="1.10.3810.10">
    <property type="entry name" value="Biosynthetic peptidoglycan transglycosylase-like"/>
    <property type="match status" value="1"/>
</dbReference>
<name>C0N3F8_9GAMM</name>
<dbReference type="EMBL" id="GG657889">
    <property type="protein sequence ID" value="EEF80791.1"/>
    <property type="molecule type" value="Genomic_DNA"/>
</dbReference>
<comment type="pathway">
    <text evidence="2">Cell wall biogenesis; peptidoglycan biosynthesis.</text>
</comment>
<evidence type="ECO:0000256" key="2">
    <source>
        <dbReference type="ARBA" id="ARBA00004752"/>
    </source>
</evidence>
<dbReference type="InterPro" id="IPR050396">
    <property type="entry name" value="Glycosyltr_51/Transpeptidase"/>
</dbReference>
<evidence type="ECO:0000256" key="5">
    <source>
        <dbReference type="ARBA" id="ARBA00022960"/>
    </source>
</evidence>
<dbReference type="InterPro" id="IPR036950">
    <property type="entry name" value="PBP_transglycosylase"/>
</dbReference>
<keyword evidence="9" id="KW-0961">Cell wall biogenesis/degradation</keyword>
<evidence type="ECO:0000256" key="9">
    <source>
        <dbReference type="ARBA" id="ARBA00023316"/>
    </source>
</evidence>
<dbReference type="PANTHER" id="PTHR32282">
    <property type="entry name" value="BINDING PROTEIN TRANSPEPTIDASE, PUTATIVE-RELATED"/>
    <property type="match status" value="1"/>
</dbReference>
<dbReference type="GO" id="GO:0030288">
    <property type="term" value="C:outer membrane-bounded periplasmic space"/>
    <property type="evidence" value="ECO:0007669"/>
    <property type="project" value="TreeGrafter"/>
</dbReference>
<dbReference type="PANTHER" id="PTHR32282:SF27">
    <property type="entry name" value="PENICILLIN-BINDING PROTEIN 1A"/>
    <property type="match status" value="1"/>
</dbReference>
<dbReference type="GO" id="GO:0008955">
    <property type="term" value="F:peptidoglycan glycosyltransferase activity"/>
    <property type="evidence" value="ECO:0007669"/>
    <property type="project" value="TreeGrafter"/>
</dbReference>
<evidence type="ECO:0000256" key="8">
    <source>
        <dbReference type="ARBA" id="ARBA00023136"/>
    </source>
</evidence>
<keyword evidence="5" id="KW-0133">Cell shape</keyword>
<dbReference type="HOGENOM" id="CLU_113192_0_0_6"/>
<dbReference type="Pfam" id="PF00912">
    <property type="entry name" value="Transgly"/>
    <property type="match status" value="1"/>
</dbReference>
<feature type="transmembrane region" description="Helical" evidence="10">
    <location>
        <begin position="7"/>
        <end position="30"/>
    </location>
</feature>
<feature type="domain" description="Glycosyl transferase family 51" evidence="11">
    <location>
        <begin position="58"/>
        <end position="167"/>
    </location>
</feature>
<evidence type="ECO:0000256" key="10">
    <source>
        <dbReference type="SAM" id="Phobius"/>
    </source>
</evidence>
<reference evidence="12 13" key="1">
    <citation type="journal article" date="2011" name="J. Bacteriol.">
        <title>Draft genome sequence of the chemolithoheterotrophic, halophilic methylotroph Methylophaga thiooxydans DMS010.</title>
        <authorList>
            <person name="Boden R."/>
            <person name="Ferriera S."/>
            <person name="Johnson J."/>
            <person name="Kelly D.P."/>
            <person name="Murrell J.C."/>
            <person name="Schafer H."/>
        </authorList>
    </citation>
    <scope>NUCLEOTIDE SEQUENCE [LARGE SCALE GENOMIC DNA]</scope>
    <source>
        <strain evidence="12 13">DMS010</strain>
    </source>
</reference>
<evidence type="ECO:0000313" key="13">
    <source>
        <dbReference type="Proteomes" id="UP000004679"/>
    </source>
</evidence>
<keyword evidence="6" id="KW-0573">Peptidoglycan synthesis</keyword>
<sequence>MLRLSRFLIKLILALSFLSLVAAIVVYFFLAPKLPDTKTLKQTQLQIPLRIYSSEGLLMAEFGEKRRIPVEAKEIPQPLIDAFLAAEDDRFYQHPGVDYQGIIRAAYSLLTTGSKTQGGSTITMQVARNFFLSNEKTYLRKLNEIILALEMEQFIEREILTLYLNKLLVVGYGVVLPPCVLRPSTE</sequence>
<evidence type="ECO:0000256" key="4">
    <source>
        <dbReference type="ARBA" id="ARBA00022692"/>
    </source>
</evidence>
<evidence type="ECO:0000256" key="6">
    <source>
        <dbReference type="ARBA" id="ARBA00022984"/>
    </source>
</evidence>
<dbReference type="GO" id="GO:0016020">
    <property type="term" value="C:membrane"/>
    <property type="evidence" value="ECO:0007669"/>
    <property type="project" value="UniProtKB-SubCell"/>
</dbReference>
<evidence type="ECO:0000256" key="7">
    <source>
        <dbReference type="ARBA" id="ARBA00022989"/>
    </source>
</evidence>
<keyword evidence="4 10" id="KW-0812">Transmembrane</keyword>
<accession>C0N3F8</accession>
<organism evidence="12 13">
    <name type="scientific">Methylophaga thiooxydans DMS010</name>
    <dbReference type="NCBI Taxonomy" id="637616"/>
    <lineage>
        <taxon>Bacteria</taxon>
        <taxon>Pseudomonadati</taxon>
        <taxon>Pseudomonadota</taxon>
        <taxon>Gammaproteobacteria</taxon>
        <taxon>Thiotrichales</taxon>
        <taxon>Piscirickettsiaceae</taxon>
        <taxon>Methylophaga</taxon>
    </lineage>
</organism>
<keyword evidence="8 10" id="KW-0472">Membrane</keyword>
<dbReference type="Proteomes" id="UP000004679">
    <property type="component" value="Unassembled WGS sequence"/>
</dbReference>
<keyword evidence="3" id="KW-0808">Transferase</keyword>
<comment type="subcellular location">
    <subcellularLocation>
        <location evidence="1">Membrane</location>
    </subcellularLocation>
</comment>
<keyword evidence="13" id="KW-1185">Reference proteome</keyword>
<proteinExistence type="predicted"/>
<dbReference type="GO" id="GO:0009252">
    <property type="term" value="P:peptidoglycan biosynthetic process"/>
    <property type="evidence" value="ECO:0007669"/>
    <property type="project" value="UniProtKB-KW"/>
</dbReference>
<evidence type="ECO:0000313" key="12">
    <source>
        <dbReference type="EMBL" id="EEF80791.1"/>
    </source>
</evidence>
<dbReference type="AlphaFoldDB" id="C0N3F8"/>
<dbReference type="GO" id="GO:0071555">
    <property type="term" value="P:cell wall organization"/>
    <property type="evidence" value="ECO:0007669"/>
    <property type="project" value="UniProtKB-KW"/>
</dbReference>
<dbReference type="SUPFAM" id="SSF53955">
    <property type="entry name" value="Lysozyme-like"/>
    <property type="match status" value="1"/>
</dbReference>
<evidence type="ECO:0000256" key="3">
    <source>
        <dbReference type="ARBA" id="ARBA00022679"/>
    </source>
</evidence>
<protein>
    <submittedName>
        <fullName evidence="12">Transglycosylase, putative</fullName>
    </submittedName>
</protein>
<keyword evidence="7 10" id="KW-1133">Transmembrane helix</keyword>